<evidence type="ECO:0000256" key="1">
    <source>
        <dbReference type="ARBA" id="ARBA00009185"/>
    </source>
</evidence>
<organism evidence="3 4">
    <name type="scientific">Crassostrea virginica</name>
    <name type="common">Eastern oyster</name>
    <dbReference type="NCBI Taxonomy" id="6565"/>
    <lineage>
        <taxon>Eukaryota</taxon>
        <taxon>Metazoa</taxon>
        <taxon>Spiralia</taxon>
        <taxon>Lophotrochozoa</taxon>
        <taxon>Mollusca</taxon>
        <taxon>Bivalvia</taxon>
        <taxon>Autobranchia</taxon>
        <taxon>Pteriomorphia</taxon>
        <taxon>Ostreida</taxon>
        <taxon>Ostreoidea</taxon>
        <taxon>Ostreidae</taxon>
        <taxon>Crassostrea</taxon>
    </lineage>
</organism>
<comment type="similarity">
    <text evidence="1">Belongs to the ubiquitin family. SUMO subfamily.</text>
</comment>
<dbReference type="FunFam" id="3.10.20.90:FF:000174">
    <property type="entry name" value="Small ubiquitin-related modifier"/>
    <property type="match status" value="2"/>
</dbReference>
<dbReference type="Proteomes" id="UP000694844">
    <property type="component" value="Chromosome 3"/>
</dbReference>
<dbReference type="GeneID" id="111125573"/>
<proteinExistence type="inferred from homology"/>
<dbReference type="OrthoDB" id="442921at2759"/>
<evidence type="ECO:0000313" key="4">
    <source>
        <dbReference type="RefSeq" id="XP_022325235.1"/>
    </source>
</evidence>
<evidence type="ECO:0000313" key="3">
    <source>
        <dbReference type="Proteomes" id="UP000694844"/>
    </source>
</evidence>
<dbReference type="Pfam" id="PF11976">
    <property type="entry name" value="Rad60-SLD"/>
    <property type="match status" value="2"/>
</dbReference>
<dbReference type="AlphaFoldDB" id="A0A8B8DC50"/>
<feature type="domain" description="Ubiquitin-like" evidence="2">
    <location>
        <begin position="100"/>
        <end position="175"/>
    </location>
</feature>
<dbReference type="SUPFAM" id="SSF54236">
    <property type="entry name" value="Ubiquitin-like"/>
    <property type="match status" value="2"/>
</dbReference>
<gene>
    <name evidence="4" type="primary">LOC111125573</name>
</gene>
<protein>
    <submittedName>
        <fullName evidence="4">Small ubiquitin-related modifier 3-like</fullName>
    </submittedName>
</protein>
<dbReference type="PANTHER" id="PTHR10562">
    <property type="entry name" value="SMALL UBIQUITIN-RELATED MODIFIER"/>
    <property type="match status" value="1"/>
</dbReference>
<dbReference type="SMART" id="SM00213">
    <property type="entry name" value="UBQ"/>
    <property type="match status" value="2"/>
</dbReference>
<feature type="domain" description="Ubiquitin-like" evidence="2">
    <location>
        <begin position="17"/>
        <end position="85"/>
    </location>
</feature>
<name>A0A8B8DC50_CRAVI</name>
<dbReference type="Gene3D" id="3.10.20.90">
    <property type="entry name" value="Phosphatidylinositol 3-kinase Catalytic Subunit, Chain A, domain 1"/>
    <property type="match status" value="2"/>
</dbReference>
<dbReference type="InterPro" id="IPR000626">
    <property type="entry name" value="Ubiquitin-like_dom"/>
</dbReference>
<dbReference type="RefSeq" id="XP_022325235.1">
    <property type="nucleotide sequence ID" value="XM_022469527.1"/>
</dbReference>
<reference evidence="4" key="1">
    <citation type="submission" date="2025-08" db="UniProtKB">
        <authorList>
            <consortium name="RefSeq"/>
        </authorList>
    </citation>
    <scope>IDENTIFICATION</scope>
    <source>
        <tissue evidence="4">Whole sample</tissue>
    </source>
</reference>
<sequence length="177" mass="19862">MSEEKKDDIKPESSELITLKVTGQDRSVVFFKIKKNTPLRKLMSAYCDRAGLKLGVVRFRFDGNPINETDTPSGLDMENGDDIDVFQQHDDIKPESSELITLKVTGQDRSVVFFKIKKNTPLRKLMSAYCDRAGLKLGVVRFRFDGNPINETDTPSGLDMENGDDIDVFQQPTGGLL</sequence>
<dbReference type="InterPro" id="IPR029071">
    <property type="entry name" value="Ubiquitin-like_domsf"/>
</dbReference>
<dbReference type="KEGG" id="cvn:111125573"/>
<accession>A0A8B8DC50</accession>
<dbReference type="InterPro" id="IPR022617">
    <property type="entry name" value="Rad60/SUMO-like_dom"/>
</dbReference>
<keyword evidence="3" id="KW-1185">Reference proteome</keyword>
<dbReference type="CDD" id="cd16115">
    <property type="entry name" value="Ubl_SUMO2_3_4"/>
    <property type="match status" value="2"/>
</dbReference>
<dbReference type="PROSITE" id="PS50053">
    <property type="entry name" value="UBIQUITIN_2"/>
    <property type="match status" value="2"/>
</dbReference>
<evidence type="ECO:0000259" key="2">
    <source>
        <dbReference type="PROSITE" id="PS50053"/>
    </source>
</evidence>